<organism evidence="2 3">
    <name type="scientific">Lederbergia ruris</name>
    <dbReference type="NCBI Taxonomy" id="217495"/>
    <lineage>
        <taxon>Bacteria</taxon>
        <taxon>Bacillati</taxon>
        <taxon>Bacillota</taxon>
        <taxon>Bacilli</taxon>
        <taxon>Bacillales</taxon>
        <taxon>Bacillaceae</taxon>
        <taxon>Lederbergia</taxon>
    </lineage>
</organism>
<feature type="transmembrane region" description="Helical" evidence="1">
    <location>
        <begin position="44"/>
        <end position="75"/>
    </location>
</feature>
<keyword evidence="1" id="KW-0812">Transmembrane</keyword>
<keyword evidence="1" id="KW-1133">Transmembrane helix</keyword>
<protein>
    <recommendedName>
        <fullName evidence="4">NADH dehydrogenase subunit 4</fullName>
    </recommendedName>
</protein>
<feature type="transmembrane region" description="Helical" evidence="1">
    <location>
        <begin position="12"/>
        <end position="32"/>
    </location>
</feature>
<evidence type="ECO:0008006" key="4">
    <source>
        <dbReference type="Google" id="ProtNLM"/>
    </source>
</evidence>
<comment type="caution">
    <text evidence="2">The sequence shown here is derived from an EMBL/GenBank/DDBJ whole genome shotgun (WGS) entry which is preliminary data.</text>
</comment>
<dbReference type="Proteomes" id="UP000679950">
    <property type="component" value="Unassembled WGS sequence"/>
</dbReference>
<sequence length="76" mass="8741">MERNMTLKDWIITMILLALPIVNIVMLIIWAVDKDEPRNLFAKAYLIVMAGAFVLVIIFYIIMLVIIFAFSAAFAY</sequence>
<gene>
    <name evidence="2" type="ORF">J8TS2_13010</name>
</gene>
<accession>A0ABQ4KG94</accession>
<dbReference type="RefSeq" id="WP_212965865.1">
    <property type="nucleotide sequence ID" value="NZ_BORB01000008.1"/>
</dbReference>
<evidence type="ECO:0000256" key="1">
    <source>
        <dbReference type="SAM" id="Phobius"/>
    </source>
</evidence>
<keyword evidence="1" id="KW-0472">Membrane</keyword>
<name>A0ABQ4KG94_9BACI</name>
<dbReference type="EMBL" id="BORB01000008">
    <property type="protein sequence ID" value="GIN56982.1"/>
    <property type="molecule type" value="Genomic_DNA"/>
</dbReference>
<keyword evidence="3" id="KW-1185">Reference proteome</keyword>
<evidence type="ECO:0000313" key="3">
    <source>
        <dbReference type="Proteomes" id="UP000679950"/>
    </source>
</evidence>
<proteinExistence type="predicted"/>
<evidence type="ECO:0000313" key="2">
    <source>
        <dbReference type="EMBL" id="GIN56982.1"/>
    </source>
</evidence>
<reference evidence="2 3" key="1">
    <citation type="submission" date="2021-03" db="EMBL/GenBank/DDBJ databases">
        <title>Antimicrobial resistance genes in bacteria isolated from Japanese honey, and their potential for conferring macrolide and lincosamide resistance in the American foulbrood pathogen Paenibacillus larvae.</title>
        <authorList>
            <person name="Okamoto M."/>
            <person name="Kumagai M."/>
            <person name="Kanamori H."/>
            <person name="Takamatsu D."/>
        </authorList>
    </citation>
    <scope>NUCLEOTIDE SEQUENCE [LARGE SCALE GENOMIC DNA]</scope>
    <source>
        <strain evidence="2 3">J8TS2</strain>
    </source>
</reference>